<dbReference type="AlphaFoldDB" id="A0A823DFS8"/>
<dbReference type="InterPro" id="IPR054613">
    <property type="entry name" value="Peptidase_S78_dom"/>
</dbReference>
<dbReference type="Pfam" id="PF04586">
    <property type="entry name" value="Peptidase_S78"/>
    <property type="match status" value="1"/>
</dbReference>
<organism evidence="5 6">
    <name type="scientific">Listeria monocytogenes</name>
    <dbReference type="NCBI Taxonomy" id="1639"/>
    <lineage>
        <taxon>Bacteria</taxon>
        <taxon>Bacillati</taxon>
        <taxon>Bacillota</taxon>
        <taxon>Bacilli</taxon>
        <taxon>Bacillales</taxon>
        <taxon>Listeriaceae</taxon>
        <taxon>Listeria</taxon>
    </lineage>
</organism>
<keyword evidence="1" id="KW-1188">Viral release from host cell</keyword>
<evidence type="ECO:0000259" key="4">
    <source>
        <dbReference type="Pfam" id="PF04586"/>
    </source>
</evidence>
<evidence type="ECO:0000256" key="1">
    <source>
        <dbReference type="ARBA" id="ARBA00022612"/>
    </source>
</evidence>
<gene>
    <name evidence="5" type="ORF">QD52_13585</name>
</gene>
<evidence type="ECO:0000256" key="3">
    <source>
        <dbReference type="ARBA" id="ARBA00022801"/>
    </source>
</evidence>
<keyword evidence="2 5" id="KW-0645">Protease</keyword>
<dbReference type="GO" id="GO:0008233">
    <property type="term" value="F:peptidase activity"/>
    <property type="evidence" value="ECO:0007669"/>
    <property type="project" value="UniProtKB-KW"/>
</dbReference>
<keyword evidence="3" id="KW-0378">Hydrolase</keyword>
<dbReference type="EMBL" id="AAALRN010000007">
    <property type="protein sequence ID" value="EAD1186114.1"/>
    <property type="molecule type" value="Genomic_DNA"/>
</dbReference>
<evidence type="ECO:0000313" key="6">
    <source>
        <dbReference type="Proteomes" id="UP000403352"/>
    </source>
</evidence>
<reference evidence="5 6" key="1">
    <citation type="submission" date="2018-06" db="EMBL/GenBank/DDBJ databases">
        <authorList>
            <consortium name="GenomeTrakr: Next Generation Sequencing Network for Food Pathogen Tracability"/>
        </authorList>
    </citation>
    <scope>NUCLEOTIDE SEQUENCE [LARGE SCALE GENOMIC DNA]</scope>
    <source>
        <strain evidence="5 6">FDA00008584</strain>
    </source>
</reference>
<accession>A0A823DFS8</accession>
<evidence type="ECO:0000256" key="2">
    <source>
        <dbReference type="ARBA" id="ARBA00022670"/>
    </source>
</evidence>
<proteinExistence type="predicted"/>
<feature type="domain" description="Prohead serine protease" evidence="4">
    <location>
        <begin position="20"/>
        <end position="173"/>
    </location>
</feature>
<name>A0A823DFS8_LISMN</name>
<dbReference type="Proteomes" id="UP000403352">
    <property type="component" value="Unassembled WGS sequence"/>
</dbReference>
<comment type="caution">
    <text evidence="5">The sequence shown here is derived from an EMBL/GenBank/DDBJ whole genome shotgun (WGS) entry which is preliminary data.</text>
</comment>
<dbReference type="NCBIfam" id="TIGR01543">
    <property type="entry name" value="proheadase_HK97"/>
    <property type="match status" value="1"/>
</dbReference>
<protein>
    <submittedName>
        <fullName evidence="5">HK97 family phage prohead protease</fullName>
    </submittedName>
</protein>
<dbReference type="GO" id="GO:0006508">
    <property type="term" value="P:proteolysis"/>
    <property type="evidence" value="ECO:0007669"/>
    <property type="project" value="UniProtKB-KW"/>
</dbReference>
<dbReference type="InterPro" id="IPR006433">
    <property type="entry name" value="Prohead_protease"/>
</dbReference>
<sequence length="195" mass="22018">MMDKEVRSLQQSESLKVLSDADLKVSGYALKFNTLSQDLGGFYETIPSGTINEGHLADVRLLLNHDRSQVLARTKSGTMNVKLDEVGLYFEARLPNTPQGNAVYESLKRGDLDGCSFEMGVIEDSWSKDPVTGAYIRTIKKIDEIREISIETFPAYADTEIKLEVAQRSLNKYRDYEKDLLLLQIEMELASMEEP</sequence>
<evidence type="ECO:0000313" key="5">
    <source>
        <dbReference type="EMBL" id="EAD1186114.1"/>
    </source>
</evidence>